<reference evidence="12" key="1">
    <citation type="submission" date="2023-11" db="EMBL/GenBank/DDBJ databases">
        <authorList>
            <person name="De Vega J J."/>
            <person name="De Vega J J."/>
        </authorList>
    </citation>
    <scope>NUCLEOTIDE SEQUENCE</scope>
</reference>
<evidence type="ECO:0000256" key="3">
    <source>
        <dbReference type="ARBA" id="ARBA00022723"/>
    </source>
</evidence>
<sequence length="600" mass="62926">MAFQDTHIRPGKLASTARARRSDRPTMLCLAFLTAALTLAAATPASDSLVVHETRAAAPQGFVAGGAAPAGKTLTLKLNLAQNDLAGLESRLLAAATPGSPAYGQWLSKEEVESFSSPTAETTAAVSAWLSSNGLESNQVSAAGDWISIDVPVSKANELLGADYQVFTHSASGQQTIRTLSYSIPASLKSHLKVVTPTTSFSTPQHRMLAEVKDAGAEVEARAVSSDHITNPDNPLSCETLMTPRCLMAMYNIPKTPAKNKTGSIAVTAFGLEYANDLDLFNFLKERRPDMNPNTTFGFISVDGGLDDQTNDVAGVEGNLDIQYTVGIATDVPINFVSVGTTTADGVYEGFLDVINSQLNLTAPSQVMTTSYGFPAEEFMSFPLTSALCDSYLQLTARGVSLLFASGDGGVAASPALLCNPGDPFEVSFPTCPYVTMVGGTSGYPEVAANLSAGGFSNYFPRQPWQESAVSSYLSALGSEYAGLYNASGRAFPDIAAGSVNMTMITDSIHFPDSGTSFSSPIVASVIALINDRLLAAGRPVLGFLNPWLYANPQMFHDIKTGSNPGCGTDGFPATAGWDPVTGLGTPDFPAMLKAAGLKH</sequence>
<dbReference type="AlphaFoldDB" id="A0AAD2HPF4"/>
<dbReference type="CDD" id="cd04056">
    <property type="entry name" value="Peptidases_S53"/>
    <property type="match status" value="1"/>
</dbReference>
<feature type="active site" description="Charge relay system" evidence="8">
    <location>
        <position position="317"/>
    </location>
</feature>
<dbReference type="InterPro" id="IPR036852">
    <property type="entry name" value="Peptidase_S8/S53_dom_sf"/>
</dbReference>
<dbReference type="PROSITE" id="PS51695">
    <property type="entry name" value="SEDOLISIN"/>
    <property type="match status" value="1"/>
</dbReference>
<evidence type="ECO:0000256" key="6">
    <source>
        <dbReference type="ARBA" id="ARBA00022837"/>
    </source>
</evidence>
<comment type="subcellular location">
    <subcellularLocation>
        <location evidence="1">Secreted</location>
        <location evidence="1">Extracellular space</location>
    </subcellularLocation>
</comment>
<evidence type="ECO:0000256" key="9">
    <source>
        <dbReference type="SAM" id="SignalP"/>
    </source>
</evidence>
<keyword evidence="4 8" id="KW-0378">Hydrolase</keyword>
<feature type="binding site" evidence="8">
    <location>
        <position position="559"/>
    </location>
    <ligand>
        <name>Ca(2+)</name>
        <dbReference type="ChEBI" id="CHEBI:29108"/>
    </ligand>
</feature>
<dbReference type="GO" id="GO:0006508">
    <property type="term" value="P:proteolysis"/>
    <property type="evidence" value="ECO:0007669"/>
    <property type="project" value="UniProtKB-KW"/>
</dbReference>
<feature type="active site" description="Charge relay system" evidence="8">
    <location>
        <position position="517"/>
    </location>
</feature>
<keyword evidence="9" id="KW-0732">Signal</keyword>
<feature type="binding site" evidence="8">
    <location>
        <position position="577"/>
    </location>
    <ligand>
        <name>Ca(2+)</name>
        <dbReference type="ChEBI" id="CHEBI:29108"/>
    </ligand>
</feature>
<dbReference type="Pfam" id="PF09286">
    <property type="entry name" value="Pro-kuma_activ"/>
    <property type="match status" value="1"/>
</dbReference>
<dbReference type="InterPro" id="IPR030400">
    <property type="entry name" value="Sedolisin_dom"/>
</dbReference>
<dbReference type="GO" id="GO:0046872">
    <property type="term" value="F:metal ion binding"/>
    <property type="evidence" value="ECO:0007669"/>
    <property type="project" value="UniProtKB-UniRule"/>
</dbReference>
<feature type="binding site" evidence="8">
    <location>
        <position position="558"/>
    </location>
    <ligand>
        <name>Ca(2+)</name>
        <dbReference type="ChEBI" id="CHEBI:29108"/>
    </ligand>
</feature>
<comment type="cofactor">
    <cofactor evidence="8">
        <name>Ca(2+)</name>
        <dbReference type="ChEBI" id="CHEBI:29108"/>
    </cofactor>
    <text evidence="8">Binds 1 Ca(2+) ion per subunit.</text>
</comment>
<dbReference type="SUPFAM" id="SSF54897">
    <property type="entry name" value="Protease propeptides/inhibitors"/>
    <property type="match status" value="1"/>
</dbReference>
<keyword evidence="13" id="KW-1185">Reference proteome</keyword>
<dbReference type="GO" id="GO:0004252">
    <property type="term" value="F:serine-type endopeptidase activity"/>
    <property type="evidence" value="ECO:0007669"/>
    <property type="project" value="UniProtKB-UniRule"/>
</dbReference>
<organism evidence="12 13">
    <name type="scientific">Mycena citricolor</name>
    <dbReference type="NCBI Taxonomy" id="2018698"/>
    <lineage>
        <taxon>Eukaryota</taxon>
        <taxon>Fungi</taxon>
        <taxon>Dikarya</taxon>
        <taxon>Basidiomycota</taxon>
        <taxon>Agaricomycotina</taxon>
        <taxon>Agaricomycetes</taxon>
        <taxon>Agaricomycetidae</taxon>
        <taxon>Agaricales</taxon>
        <taxon>Marasmiineae</taxon>
        <taxon>Mycenaceae</taxon>
        <taxon>Mycena</taxon>
    </lineage>
</organism>
<dbReference type="SMART" id="SM00944">
    <property type="entry name" value="Pro-kuma_activ"/>
    <property type="match status" value="1"/>
</dbReference>
<evidence type="ECO:0000256" key="5">
    <source>
        <dbReference type="ARBA" id="ARBA00022825"/>
    </source>
</evidence>
<dbReference type="PANTHER" id="PTHR14218">
    <property type="entry name" value="PROTEASE S8 TRIPEPTIDYL PEPTIDASE I CLN2"/>
    <property type="match status" value="1"/>
</dbReference>
<feature type="signal peptide" evidence="9">
    <location>
        <begin position="1"/>
        <end position="42"/>
    </location>
</feature>
<evidence type="ECO:0000256" key="8">
    <source>
        <dbReference type="PROSITE-ProRule" id="PRU01032"/>
    </source>
</evidence>
<dbReference type="GO" id="GO:0005576">
    <property type="term" value="C:extracellular region"/>
    <property type="evidence" value="ECO:0007669"/>
    <property type="project" value="UniProtKB-SubCell"/>
</dbReference>
<dbReference type="InterPro" id="IPR015366">
    <property type="entry name" value="S53_propep"/>
</dbReference>
<evidence type="ECO:0000259" key="10">
    <source>
        <dbReference type="PROSITE" id="PS51695"/>
    </source>
</evidence>
<feature type="domain" description="Peptidase S53" evidence="10">
    <location>
        <begin position="241"/>
        <end position="599"/>
    </location>
</feature>
<name>A0AAD2HPF4_9AGAR</name>
<keyword evidence="7" id="KW-0865">Zymogen</keyword>
<dbReference type="EMBL" id="CAVNYO010000434">
    <property type="protein sequence ID" value="CAK5279165.1"/>
    <property type="molecule type" value="Genomic_DNA"/>
</dbReference>
<protein>
    <recommendedName>
        <fullName evidence="10">Peptidase S53 domain-containing protein</fullName>
    </recommendedName>
</protein>
<evidence type="ECO:0000256" key="2">
    <source>
        <dbReference type="ARBA" id="ARBA00022670"/>
    </source>
</evidence>
<dbReference type="EMBL" id="CAVNYO010000045">
    <property type="protein sequence ID" value="CAK5263983.1"/>
    <property type="molecule type" value="Genomic_DNA"/>
</dbReference>
<evidence type="ECO:0000313" key="12">
    <source>
        <dbReference type="EMBL" id="CAK5279165.1"/>
    </source>
</evidence>
<dbReference type="Proteomes" id="UP001295794">
    <property type="component" value="Unassembled WGS sequence"/>
</dbReference>
<keyword evidence="6 8" id="KW-0106">Calcium</keyword>
<feature type="binding site" evidence="8">
    <location>
        <position position="579"/>
    </location>
    <ligand>
        <name>Ca(2+)</name>
        <dbReference type="ChEBI" id="CHEBI:29108"/>
    </ligand>
</feature>
<keyword evidence="2 8" id="KW-0645">Protease</keyword>
<evidence type="ECO:0000256" key="7">
    <source>
        <dbReference type="ARBA" id="ARBA00023145"/>
    </source>
</evidence>
<dbReference type="SUPFAM" id="SSF52743">
    <property type="entry name" value="Subtilisin-like"/>
    <property type="match status" value="1"/>
</dbReference>
<accession>A0AAD2HPF4</accession>
<evidence type="ECO:0000313" key="11">
    <source>
        <dbReference type="EMBL" id="CAK5263983.1"/>
    </source>
</evidence>
<dbReference type="CDD" id="cd11377">
    <property type="entry name" value="Pro-peptidase_S53"/>
    <property type="match status" value="1"/>
</dbReference>
<keyword evidence="5 8" id="KW-0720">Serine protease</keyword>
<dbReference type="GO" id="GO:0008240">
    <property type="term" value="F:tripeptidyl-peptidase activity"/>
    <property type="evidence" value="ECO:0007669"/>
    <property type="project" value="TreeGrafter"/>
</dbReference>
<dbReference type="Gene3D" id="3.40.50.200">
    <property type="entry name" value="Peptidase S8/S53 domain"/>
    <property type="match status" value="1"/>
</dbReference>
<comment type="caution">
    <text evidence="12">The sequence shown here is derived from an EMBL/GenBank/DDBJ whole genome shotgun (WGS) entry which is preliminary data.</text>
</comment>
<keyword evidence="3 8" id="KW-0479">Metal-binding</keyword>
<evidence type="ECO:0000313" key="13">
    <source>
        <dbReference type="Proteomes" id="UP001295794"/>
    </source>
</evidence>
<evidence type="ECO:0000256" key="4">
    <source>
        <dbReference type="ARBA" id="ARBA00022801"/>
    </source>
</evidence>
<dbReference type="InterPro" id="IPR050819">
    <property type="entry name" value="Tripeptidyl-peptidase_I"/>
</dbReference>
<feature type="active site" description="Charge relay system" evidence="8">
    <location>
        <position position="321"/>
    </location>
</feature>
<feature type="chain" id="PRO_5042440765" description="Peptidase S53 domain-containing protein" evidence="9">
    <location>
        <begin position="43"/>
        <end position="600"/>
    </location>
</feature>
<proteinExistence type="predicted"/>
<gene>
    <name evidence="12" type="ORF">MYCIT1_LOCUS28987</name>
    <name evidence="11" type="ORF">MYCIT1_LOCUS3775</name>
</gene>
<dbReference type="PANTHER" id="PTHR14218:SF15">
    <property type="entry name" value="TRIPEPTIDYL-PEPTIDASE 1"/>
    <property type="match status" value="1"/>
</dbReference>
<evidence type="ECO:0000256" key="1">
    <source>
        <dbReference type="ARBA" id="ARBA00004239"/>
    </source>
</evidence>